<dbReference type="PANTHER" id="PTHR30035:SF3">
    <property type="entry name" value="INTERMEMBRANE PHOSPHOLIPID TRANSPORT SYSTEM LIPOPROTEIN MLAA"/>
    <property type="match status" value="1"/>
</dbReference>
<feature type="signal peptide" evidence="3">
    <location>
        <begin position="1"/>
        <end position="33"/>
    </location>
</feature>
<dbReference type="AlphaFoldDB" id="A0A4R6E8V8"/>
<evidence type="ECO:0000256" key="3">
    <source>
        <dbReference type="SAM" id="SignalP"/>
    </source>
</evidence>
<dbReference type="RefSeq" id="WP_133589507.1">
    <property type="nucleotide sequence ID" value="NZ_SNVV01000004.1"/>
</dbReference>
<reference evidence="4 5" key="1">
    <citation type="submission" date="2019-03" db="EMBL/GenBank/DDBJ databases">
        <title>Genomic Encyclopedia of Type Strains, Phase IV (KMG-IV): sequencing the most valuable type-strain genomes for metagenomic binning, comparative biology and taxonomic classification.</title>
        <authorList>
            <person name="Goeker M."/>
        </authorList>
    </citation>
    <scope>NUCLEOTIDE SEQUENCE [LARGE SCALE GENOMIC DNA]</scope>
    <source>
        <strain evidence="4 5">DSM 12121</strain>
    </source>
</reference>
<feature type="chain" id="PRO_5020196978" evidence="3">
    <location>
        <begin position="34"/>
        <end position="289"/>
    </location>
</feature>
<keyword evidence="4" id="KW-0449">Lipoprotein</keyword>
<comment type="caution">
    <text evidence="4">The sequence shown here is derived from an EMBL/GenBank/DDBJ whole genome shotgun (WGS) entry which is preliminary data.</text>
</comment>
<dbReference type="GO" id="GO:0016020">
    <property type="term" value="C:membrane"/>
    <property type="evidence" value="ECO:0007669"/>
    <property type="project" value="InterPro"/>
</dbReference>
<organism evidence="4 5">
    <name type="scientific">Azoarcus indigens</name>
    <dbReference type="NCBI Taxonomy" id="29545"/>
    <lineage>
        <taxon>Bacteria</taxon>
        <taxon>Pseudomonadati</taxon>
        <taxon>Pseudomonadota</taxon>
        <taxon>Betaproteobacteria</taxon>
        <taxon>Rhodocyclales</taxon>
        <taxon>Zoogloeaceae</taxon>
        <taxon>Azoarcus</taxon>
    </lineage>
</organism>
<comment type="similarity">
    <text evidence="1">Belongs to the MlaA family.</text>
</comment>
<name>A0A4R6E8V8_9RHOO</name>
<accession>A0A4R6E8V8</accession>
<evidence type="ECO:0000256" key="1">
    <source>
        <dbReference type="ARBA" id="ARBA00010634"/>
    </source>
</evidence>
<protein>
    <submittedName>
        <fullName evidence="4">Phospholipid-binding lipoprotein MlaA</fullName>
    </submittedName>
</protein>
<dbReference type="EMBL" id="SNVV01000004">
    <property type="protein sequence ID" value="TDN53739.1"/>
    <property type="molecule type" value="Genomic_DNA"/>
</dbReference>
<dbReference type="InterPro" id="IPR007428">
    <property type="entry name" value="MlaA"/>
</dbReference>
<evidence type="ECO:0000313" key="4">
    <source>
        <dbReference type="EMBL" id="TDN53739.1"/>
    </source>
</evidence>
<dbReference type="PANTHER" id="PTHR30035">
    <property type="entry name" value="LIPOPROTEIN VACJ-RELATED"/>
    <property type="match status" value="1"/>
</dbReference>
<keyword evidence="2 3" id="KW-0732">Signal</keyword>
<dbReference type="GO" id="GO:0120010">
    <property type="term" value="P:intermembrane phospholipid transfer"/>
    <property type="evidence" value="ECO:0007669"/>
    <property type="project" value="TreeGrafter"/>
</dbReference>
<dbReference type="OrthoDB" id="9785326at2"/>
<dbReference type="Proteomes" id="UP000295129">
    <property type="component" value="Unassembled WGS sequence"/>
</dbReference>
<proteinExistence type="inferred from homology"/>
<dbReference type="Pfam" id="PF04333">
    <property type="entry name" value="MlaA"/>
    <property type="match status" value="1"/>
</dbReference>
<dbReference type="PRINTS" id="PR01805">
    <property type="entry name" value="VACJLIPOPROT"/>
</dbReference>
<keyword evidence="5" id="KW-1185">Reference proteome</keyword>
<evidence type="ECO:0000256" key="2">
    <source>
        <dbReference type="ARBA" id="ARBA00022729"/>
    </source>
</evidence>
<sequence length="289" mass="30891">MRNAAASSARSKVLALACVSLLAVGCASRPANPEDPLEGYNRAMFSFNEQVDRAVLKPVAQGYDTVTPTPLRIAIGNVFSNIGDVWIGANNLLQGKPQEALSDGMRVLVNTFFGFAGILDIASEMGFTKHDEDFGQTLGTWGVGEGAYVVLPFFGPRTVRDSAGLALDLYADPVTGISDVPVRNSLTGLRVIDTRARLLGTERTVDEGTLDKYAYIRDFYLQQRRYKVNDGNPANMYEDFDAEDGAAALGRGTDAAAHSAVERLELVAVGNVGATPAALAAAPRNRDTE</sequence>
<gene>
    <name evidence="4" type="ORF">C7389_10493</name>
</gene>
<dbReference type="PROSITE" id="PS51257">
    <property type="entry name" value="PROKAR_LIPOPROTEIN"/>
    <property type="match status" value="1"/>
</dbReference>
<evidence type="ECO:0000313" key="5">
    <source>
        <dbReference type="Proteomes" id="UP000295129"/>
    </source>
</evidence>